<reference evidence="3 4" key="1">
    <citation type="submission" date="2018-11" db="EMBL/GenBank/DDBJ databases">
        <authorList>
            <person name="Huo Y."/>
        </authorList>
    </citation>
    <scope>NUCLEOTIDE SEQUENCE [LARGE SCALE GENOMIC DNA]</scope>
    <source>
        <strain evidence="3 4">CCBAU 33202</strain>
    </source>
</reference>
<organism evidence="2 5">
    <name type="scientific">Rhizobium fabae</name>
    <dbReference type="NCBI Taxonomy" id="573179"/>
    <lineage>
        <taxon>Bacteria</taxon>
        <taxon>Pseudomonadati</taxon>
        <taxon>Pseudomonadota</taxon>
        <taxon>Alphaproteobacteria</taxon>
        <taxon>Hyphomicrobiales</taxon>
        <taxon>Rhizobiaceae</taxon>
        <taxon>Rhizobium/Agrobacterium group</taxon>
        <taxon>Rhizobium</taxon>
    </lineage>
</organism>
<gene>
    <name evidence="3" type="ORF">EFB14_02950</name>
    <name evidence="2" type="ORF">GGQ65_001159</name>
</gene>
<feature type="chain" id="PRO_5031278025" description="Lytic murein transglycosylase" evidence="1">
    <location>
        <begin position="20"/>
        <end position="186"/>
    </location>
</feature>
<protein>
    <recommendedName>
        <fullName evidence="6">Lytic murein transglycosylase</fullName>
    </recommendedName>
</protein>
<proteinExistence type="predicted"/>
<dbReference type="RefSeq" id="WP_126822539.1">
    <property type="nucleotide sequence ID" value="NZ_JACIDG010000003.1"/>
</dbReference>
<feature type="signal peptide" evidence="1">
    <location>
        <begin position="1"/>
        <end position="19"/>
    </location>
</feature>
<name>A0A7W6B773_9HYPH</name>
<reference evidence="2 5" key="2">
    <citation type="submission" date="2020-08" db="EMBL/GenBank/DDBJ databases">
        <title>Genomic Encyclopedia of Type Strains, Phase IV (KMG-IV): sequencing the most valuable type-strain genomes for metagenomic binning, comparative biology and taxonomic classification.</title>
        <authorList>
            <person name="Goeker M."/>
        </authorList>
    </citation>
    <scope>NUCLEOTIDE SEQUENCE [LARGE SCALE GENOMIC DNA]</scope>
    <source>
        <strain evidence="2 5">DSM 19331</strain>
    </source>
</reference>
<comment type="caution">
    <text evidence="2">The sequence shown here is derived from an EMBL/GenBank/DDBJ whole genome shotgun (WGS) entry which is preliminary data.</text>
</comment>
<dbReference type="AlphaFoldDB" id="A0A7W6B773"/>
<keyword evidence="1" id="KW-0732">Signal</keyword>
<evidence type="ECO:0000313" key="4">
    <source>
        <dbReference type="Proteomes" id="UP000272004"/>
    </source>
</evidence>
<dbReference type="EMBL" id="RJJU01000002">
    <property type="protein sequence ID" value="RUM16295.1"/>
    <property type="molecule type" value="Genomic_DNA"/>
</dbReference>
<keyword evidence="4" id="KW-1185">Reference proteome</keyword>
<dbReference type="Proteomes" id="UP000545490">
    <property type="component" value="Unassembled WGS sequence"/>
</dbReference>
<evidence type="ECO:0000313" key="3">
    <source>
        <dbReference type="EMBL" id="RUM16295.1"/>
    </source>
</evidence>
<evidence type="ECO:0000313" key="2">
    <source>
        <dbReference type="EMBL" id="MBB3913889.1"/>
    </source>
</evidence>
<evidence type="ECO:0000313" key="5">
    <source>
        <dbReference type="Proteomes" id="UP000545490"/>
    </source>
</evidence>
<evidence type="ECO:0008006" key="6">
    <source>
        <dbReference type="Google" id="ProtNLM"/>
    </source>
</evidence>
<accession>A0A7W6B773</accession>
<sequence>MKRLVLTLATVLASSSAWSSTTDLDAAVIQATHYARAAMPKEDRRSLANAALAYWESFDKRIPRNSPPVMEWLNKELSTTDSARLSKVLATPEFALWTLAQTSEDCVARFNLIATASPNVSALSELYLWTRTLSCYKSPNDLLTYLKQAGLSNGRWDGPFSIQHFGFYHDTITGSLANAIIEDGRQ</sequence>
<dbReference type="Proteomes" id="UP000272004">
    <property type="component" value="Unassembled WGS sequence"/>
</dbReference>
<dbReference type="EMBL" id="JACIDG010000003">
    <property type="protein sequence ID" value="MBB3913889.1"/>
    <property type="molecule type" value="Genomic_DNA"/>
</dbReference>
<evidence type="ECO:0000256" key="1">
    <source>
        <dbReference type="SAM" id="SignalP"/>
    </source>
</evidence>